<dbReference type="Gene3D" id="3.30.465.10">
    <property type="match status" value="1"/>
</dbReference>
<dbReference type="SUPFAM" id="SSF56176">
    <property type="entry name" value="FAD-binding/transporter-associated domain-like"/>
    <property type="match status" value="1"/>
</dbReference>
<keyword evidence="1" id="KW-0285">Flavoprotein</keyword>
<protein>
    <submittedName>
        <fullName evidence="5">Oxidoreductase FAD-binding</fullName>
    </submittedName>
</protein>
<dbReference type="PANTHER" id="PTHR43762:SF1">
    <property type="entry name" value="D-ARABINONO-1,4-LACTONE OXIDASE"/>
    <property type="match status" value="1"/>
</dbReference>
<dbReference type="PANTHER" id="PTHR43762">
    <property type="entry name" value="L-GULONOLACTONE OXIDASE"/>
    <property type="match status" value="1"/>
</dbReference>
<accession>A0A6N1NKA6</accession>
<keyword evidence="3" id="KW-0812">Transmembrane</keyword>
<evidence type="ECO:0000256" key="2">
    <source>
        <dbReference type="ARBA" id="ARBA00022827"/>
    </source>
</evidence>
<dbReference type="PROSITE" id="PS51387">
    <property type="entry name" value="FAD_PCMH"/>
    <property type="match status" value="1"/>
</dbReference>
<dbReference type="InterPro" id="IPR036318">
    <property type="entry name" value="FAD-bd_PCMH-like_sf"/>
</dbReference>
<evidence type="ECO:0000256" key="3">
    <source>
        <dbReference type="SAM" id="Phobius"/>
    </source>
</evidence>
<sequence length="1094" mass="127733">MLKLTGTTIGATIGTLALRKILWNKNDLQSSTKTLVKKLNWISDVTKMDARPMDKIYFVKDTDEIVDVVKLAKKNNKKISIAGQFHTMGGHTIIENGYLINMRYMNRIIDFNHDKKYVTVQPGMTWSDLIKFLNEYGLSPMTLQSYSSFSIGGSLSVNAHGITNDYGVCESIVDLSFINANGEKIYCSRKVNPDLFSKIIGGYGLFGIVYEVTLIVVPNVGLKMKYSCLDVPKFYEEFIKAIDDPTINIKLGRINITNFDEIFMYLFHDCPDKRNIISELDKNPHEMSKISKLMYKWLMPIKEGQKFRYFMEKTIKKPLDWSDECERNKLLYETASPMGQLYNPLIMIDRTHILQEYFIPNEGFDQWLNFLKHIFVGIQFKKISLLNITIRYLQKDKTTFLRYAKKNMFAFVFYYRIERHEEANKELMALHSALVKKTLELDGTFYLPYRHHYSFDELETAYPEINDFFNSKLKLDPEGIFSNMWYEHYHKKMPTMENRSEFQEILEIDNDKVTKHMVTSSVLKEDKIEYNDLKFNMVDNAYNNNRNSYQAIFSCPILEYKFKEFLKNIFYLVDPNELFNVVKTIVKENPQVTDLRVFNQVCKYMELQSFASKINNKYRTLKILGDQKKDFVGQLLNILSEIGVDKINGYVSIGDAGRNITLMKKELKINGDIYIVHDKQSLMDMIERGSIRSVGKFVNFNYNTSTKIDIPENSVELVTCLMGLHHFPIENLEAVIKSVHHILKTDGMFVIREHNAYPKLVPILNAAHNIFNAVTGESYDNETNEIRQFRKINDWIKLIENLGFDDVGIYDMQKNDSTEDFMLCFRKKQTIEEKAKRAMTTFITNTKEKYIRGLDQTYSTLTEWYLVDVTQKFGKFMEHTPYYSFPYWKNICLFWNLWYKEAQIIKRKCGIRKAYFSEYTMASIVMGSTVTMIFSLISILSFVPRMIYTSASNSDATQVCMMVTHDNKNLKSIDNRIIVLKSEPFSDGKILSLIKVPRYLKFMDITTNLALRGINFYEICGQKEIQVKIGINKNNDDVIDKLKYVEGVEILFDYCILQNDDQKEVALSVRVVSLSNVINFLMDNDIEILHIYDY</sequence>
<keyword evidence="3" id="KW-0472">Membrane</keyword>
<dbReference type="SUPFAM" id="SSF53335">
    <property type="entry name" value="S-adenosyl-L-methionine-dependent methyltransferases"/>
    <property type="match status" value="1"/>
</dbReference>
<evidence type="ECO:0000313" key="5">
    <source>
        <dbReference type="EMBL" id="QKU33637.1"/>
    </source>
</evidence>
<evidence type="ECO:0000256" key="1">
    <source>
        <dbReference type="ARBA" id="ARBA00022630"/>
    </source>
</evidence>
<feature type="domain" description="FAD-binding PCMH-type" evidence="4">
    <location>
        <begin position="48"/>
        <end position="219"/>
    </location>
</feature>
<reference evidence="5" key="2">
    <citation type="journal article" date="2018" name="Nat. Commun.">
        <title>Tailed giant Tupanvirus possesses the most complete translational apparatus of the known virosphere.</title>
        <authorList>
            <person name="Abrahao J."/>
            <person name="Silva L."/>
            <person name="Silva L.S."/>
            <person name="Khalil J.Y.B."/>
            <person name="Rodrigues R."/>
            <person name="Arantes T."/>
            <person name="Assis F."/>
            <person name="Boratto P."/>
            <person name="Andrade M."/>
            <person name="Kroon E.G."/>
            <person name="Ribeiro B."/>
            <person name="Bergier I."/>
            <person name="Seligmann H."/>
            <person name="Ghigo E."/>
            <person name="Colson P."/>
            <person name="Levasseur A."/>
            <person name="Kroemer G."/>
            <person name="Raoult D."/>
            <person name="La Scola B."/>
        </authorList>
    </citation>
    <scope>NUCLEOTIDE SEQUENCE [LARGE SCALE GENOMIC DNA]</scope>
    <source>
        <strain evidence="5">Deep ocean</strain>
    </source>
</reference>
<dbReference type="RefSeq" id="YP_010780244.1">
    <property type="nucleotide sequence ID" value="NC_075038.1"/>
</dbReference>
<dbReference type="InterPro" id="IPR016169">
    <property type="entry name" value="FAD-bd_PCMH_sub2"/>
</dbReference>
<keyword evidence="2" id="KW-0274">FAD</keyword>
<organism evidence="5">
    <name type="scientific">Tupanvirus deep ocean</name>
    <dbReference type="NCBI Taxonomy" id="2126984"/>
    <lineage>
        <taxon>Viruses</taxon>
        <taxon>Varidnaviria</taxon>
        <taxon>Bamfordvirae</taxon>
        <taxon>Nucleocytoviricota</taxon>
        <taxon>Megaviricetes</taxon>
        <taxon>Imitervirales</taxon>
        <taxon>Mimiviridae</taxon>
        <taxon>Megamimivirinae</taxon>
        <taxon>Tupanvirus</taxon>
        <taxon>Tupanvirus altamarinense</taxon>
    </lineage>
</organism>
<dbReference type="GeneID" id="80516935"/>
<dbReference type="InterPro" id="IPR016166">
    <property type="entry name" value="FAD-bd_PCMH"/>
</dbReference>
<dbReference type="InterPro" id="IPR016164">
    <property type="entry name" value="FAD-linked_Oxase-like_C"/>
</dbReference>
<dbReference type="KEGG" id="vg:80516935"/>
<evidence type="ECO:0000259" key="4">
    <source>
        <dbReference type="PROSITE" id="PS51387"/>
    </source>
</evidence>
<keyword evidence="3" id="KW-1133">Transmembrane helix</keyword>
<reference evidence="5" key="1">
    <citation type="submission" date="2017-06" db="EMBL/GenBank/DDBJ databases">
        <authorList>
            <person name="Assis F.L."/>
            <person name="Abrahao J.S."/>
            <person name="Silva L."/>
            <person name="Khalil J.B."/>
            <person name="Rodrigues R."/>
            <person name="Silva L.S."/>
            <person name="Boratto P."/>
            <person name="Andrade M."/>
            <person name="Kroon E.G."/>
            <person name="Ribeiro B."/>
            <person name="Bergier I."/>
            <person name="Seligmann H."/>
            <person name="Ghigo E."/>
            <person name="Colson P."/>
            <person name="Levasseur A."/>
            <person name="Raoult D."/>
            <person name="Scola B.L."/>
        </authorList>
    </citation>
    <scope>NUCLEOTIDE SEQUENCE</scope>
    <source>
        <strain evidence="5">Deep ocean</strain>
    </source>
</reference>
<dbReference type="InterPro" id="IPR006094">
    <property type="entry name" value="Oxid_FAD_bind_N"/>
</dbReference>
<dbReference type="InterPro" id="IPR010031">
    <property type="entry name" value="FAD_lactone_oxidase-like"/>
</dbReference>
<dbReference type="Pfam" id="PF01565">
    <property type="entry name" value="FAD_binding_4"/>
    <property type="match status" value="1"/>
</dbReference>
<feature type="transmembrane region" description="Helical" evidence="3">
    <location>
        <begin position="919"/>
        <end position="943"/>
    </location>
</feature>
<name>A0A6N1NKA6_9VIRU</name>
<dbReference type="EMBL" id="MF405918">
    <property type="protein sequence ID" value="QKU33637.1"/>
    <property type="molecule type" value="Genomic_DNA"/>
</dbReference>
<dbReference type="Pfam" id="PF08241">
    <property type="entry name" value="Methyltransf_11"/>
    <property type="match status" value="1"/>
</dbReference>
<dbReference type="GO" id="GO:0008757">
    <property type="term" value="F:S-adenosylmethionine-dependent methyltransferase activity"/>
    <property type="evidence" value="ECO:0007669"/>
    <property type="project" value="InterPro"/>
</dbReference>
<dbReference type="InterPro" id="IPR013216">
    <property type="entry name" value="Methyltransf_11"/>
</dbReference>
<dbReference type="GO" id="GO:0016899">
    <property type="term" value="F:oxidoreductase activity, acting on the CH-OH group of donors, oxygen as acceptor"/>
    <property type="evidence" value="ECO:0007669"/>
    <property type="project" value="InterPro"/>
</dbReference>
<dbReference type="InterPro" id="IPR029063">
    <property type="entry name" value="SAM-dependent_MTases_sf"/>
</dbReference>
<dbReference type="GO" id="GO:0071949">
    <property type="term" value="F:FAD binding"/>
    <property type="evidence" value="ECO:0007669"/>
    <property type="project" value="InterPro"/>
</dbReference>
<dbReference type="SUPFAM" id="SSF55103">
    <property type="entry name" value="FAD-linked oxidases, C-terminal domain"/>
    <property type="match status" value="1"/>
</dbReference>
<proteinExistence type="predicted"/>
<dbReference type="Gene3D" id="3.40.50.150">
    <property type="entry name" value="Vaccinia Virus protein VP39"/>
    <property type="match status" value="1"/>
</dbReference>